<proteinExistence type="predicted"/>
<feature type="transmembrane region" description="Helical" evidence="1">
    <location>
        <begin position="111"/>
        <end position="135"/>
    </location>
</feature>
<sequence length="141" mass="16040">MYEIERMMEPISIPYHLLLPAIACIVFLYLIFIRRKKLFSNSKKRSLWITATILIAFYGLIVGGATFEDVYAQWDVNRYDLNSDGLFSSDEVTEEQEAAMFRLTSDVGRNLSVLTGLISTAVLALPIYILVRLIVKIKTPS</sequence>
<accession>A0ABQ1W1J4</accession>
<feature type="transmembrane region" description="Helical" evidence="1">
    <location>
        <begin position="45"/>
        <end position="67"/>
    </location>
</feature>
<reference evidence="3" key="1">
    <citation type="journal article" date="2019" name="Int. J. Syst. Evol. Microbiol.">
        <title>The Global Catalogue of Microorganisms (GCM) 10K type strain sequencing project: providing services to taxonomists for standard genome sequencing and annotation.</title>
        <authorList>
            <consortium name="The Broad Institute Genomics Platform"/>
            <consortium name="The Broad Institute Genome Sequencing Center for Infectious Disease"/>
            <person name="Wu L."/>
            <person name="Ma J."/>
        </authorList>
    </citation>
    <scope>NUCLEOTIDE SEQUENCE [LARGE SCALE GENOMIC DNA]</scope>
    <source>
        <strain evidence="3">CGMCC 1.12749</strain>
    </source>
</reference>
<keyword evidence="1" id="KW-0812">Transmembrane</keyword>
<dbReference type="Proteomes" id="UP000634043">
    <property type="component" value="Unassembled WGS sequence"/>
</dbReference>
<name>A0ABQ1W1J4_9BACT</name>
<evidence type="ECO:0000313" key="2">
    <source>
        <dbReference type="EMBL" id="GGG09900.1"/>
    </source>
</evidence>
<comment type="caution">
    <text evidence="2">The sequence shown here is derived from an EMBL/GenBank/DDBJ whole genome shotgun (WGS) entry which is preliminary data.</text>
</comment>
<gene>
    <name evidence="2" type="ORF">GCM10011323_13090</name>
</gene>
<keyword evidence="1" id="KW-1133">Transmembrane helix</keyword>
<dbReference type="EMBL" id="BMFP01000002">
    <property type="protein sequence ID" value="GGG09900.1"/>
    <property type="molecule type" value="Genomic_DNA"/>
</dbReference>
<evidence type="ECO:0000256" key="1">
    <source>
        <dbReference type="SAM" id="Phobius"/>
    </source>
</evidence>
<keyword evidence="3" id="KW-1185">Reference proteome</keyword>
<evidence type="ECO:0000313" key="3">
    <source>
        <dbReference type="Proteomes" id="UP000634043"/>
    </source>
</evidence>
<keyword evidence="1" id="KW-0472">Membrane</keyword>
<protein>
    <recommendedName>
        <fullName evidence="4">DUF4199 domain-containing protein</fullName>
    </recommendedName>
</protein>
<feature type="transmembrane region" description="Helical" evidence="1">
    <location>
        <begin position="12"/>
        <end position="33"/>
    </location>
</feature>
<organism evidence="2 3">
    <name type="scientific">Pontibacter amylolyticus</name>
    <dbReference type="NCBI Taxonomy" id="1424080"/>
    <lineage>
        <taxon>Bacteria</taxon>
        <taxon>Pseudomonadati</taxon>
        <taxon>Bacteroidota</taxon>
        <taxon>Cytophagia</taxon>
        <taxon>Cytophagales</taxon>
        <taxon>Hymenobacteraceae</taxon>
        <taxon>Pontibacter</taxon>
    </lineage>
</organism>
<evidence type="ECO:0008006" key="4">
    <source>
        <dbReference type="Google" id="ProtNLM"/>
    </source>
</evidence>